<dbReference type="OrthoDB" id="2019491at2759"/>
<proteinExistence type="inferred from homology"/>
<dbReference type="EMBL" id="JAGRRH010000010">
    <property type="protein sequence ID" value="KAG7362921.1"/>
    <property type="molecule type" value="Genomic_DNA"/>
</dbReference>
<evidence type="ECO:0000259" key="3">
    <source>
        <dbReference type="PROSITE" id="PS00745"/>
    </source>
</evidence>
<dbReference type="GO" id="GO:0016149">
    <property type="term" value="F:translation release factor activity, codon specific"/>
    <property type="evidence" value="ECO:0007669"/>
    <property type="project" value="InterPro"/>
</dbReference>
<reference evidence="4" key="2">
    <citation type="submission" date="2021-04" db="EMBL/GenBank/DDBJ databases">
        <authorList>
            <person name="Podell S."/>
        </authorList>
    </citation>
    <scope>NUCLEOTIDE SEQUENCE</scope>
    <source>
        <strain evidence="4">Hildebrandi</strain>
    </source>
</reference>
<dbReference type="AlphaFoldDB" id="A0A9K3PXE8"/>
<reference evidence="4" key="1">
    <citation type="journal article" date="2021" name="Sci. Rep.">
        <title>Diploid genomic architecture of Nitzschia inconspicua, an elite biomass production diatom.</title>
        <authorList>
            <person name="Oliver A."/>
            <person name="Podell S."/>
            <person name="Pinowska A."/>
            <person name="Traller J.C."/>
            <person name="Smith S.R."/>
            <person name="McClure R."/>
            <person name="Beliaev A."/>
            <person name="Bohutskyi P."/>
            <person name="Hill E.A."/>
            <person name="Rabines A."/>
            <person name="Zheng H."/>
            <person name="Allen L.Z."/>
            <person name="Kuo A."/>
            <person name="Grigoriev I.V."/>
            <person name="Allen A.E."/>
            <person name="Hazlebeck D."/>
            <person name="Allen E.E."/>
        </authorList>
    </citation>
    <scope>NUCLEOTIDE SEQUENCE</scope>
    <source>
        <strain evidence="4">Hildebrandi</strain>
    </source>
</reference>
<gene>
    <name evidence="4" type="ORF">IV203_026281</name>
</gene>
<evidence type="ECO:0000313" key="4">
    <source>
        <dbReference type="EMBL" id="KAG7362921.1"/>
    </source>
</evidence>
<dbReference type="Proteomes" id="UP000693970">
    <property type="component" value="Unassembled WGS sequence"/>
</dbReference>
<dbReference type="GO" id="GO:0005737">
    <property type="term" value="C:cytoplasm"/>
    <property type="evidence" value="ECO:0007669"/>
    <property type="project" value="InterPro"/>
</dbReference>
<protein>
    <submittedName>
        <fullName evidence="4">Peptide chain release factor 2</fullName>
    </submittedName>
</protein>
<comment type="caution">
    <text evidence="4">The sequence shown here is derived from an EMBL/GenBank/DDBJ whole genome shotgun (WGS) entry which is preliminary data.</text>
</comment>
<keyword evidence="1" id="KW-0648">Protein biosynthesis</keyword>
<dbReference type="PANTHER" id="PTHR43116">
    <property type="entry name" value="PEPTIDE CHAIN RELEASE FACTOR 2"/>
    <property type="match status" value="1"/>
</dbReference>
<keyword evidence="5" id="KW-1185">Reference proteome</keyword>
<dbReference type="Pfam" id="PF00472">
    <property type="entry name" value="RF-1"/>
    <property type="match status" value="1"/>
</dbReference>
<accession>A0A9K3PXE8</accession>
<feature type="signal peptide" evidence="2">
    <location>
        <begin position="1"/>
        <end position="19"/>
    </location>
</feature>
<dbReference type="InterPro" id="IPR005139">
    <property type="entry name" value="PCRF"/>
</dbReference>
<dbReference type="InterPro" id="IPR000352">
    <property type="entry name" value="Pep_chain_release_fac_I"/>
</dbReference>
<dbReference type="InterPro" id="IPR004374">
    <property type="entry name" value="PrfB"/>
</dbReference>
<name>A0A9K3PXE8_9STRA</name>
<dbReference type="HAMAP" id="MF_00094">
    <property type="entry name" value="Rel_fac_2"/>
    <property type="match status" value="1"/>
</dbReference>
<organism evidence="4 5">
    <name type="scientific">Nitzschia inconspicua</name>
    <dbReference type="NCBI Taxonomy" id="303405"/>
    <lineage>
        <taxon>Eukaryota</taxon>
        <taxon>Sar</taxon>
        <taxon>Stramenopiles</taxon>
        <taxon>Ochrophyta</taxon>
        <taxon>Bacillariophyta</taxon>
        <taxon>Bacillariophyceae</taxon>
        <taxon>Bacillariophycidae</taxon>
        <taxon>Bacillariales</taxon>
        <taxon>Bacillariaceae</taxon>
        <taxon>Nitzschia</taxon>
    </lineage>
</organism>
<evidence type="ECO:0000256" key="1">
    <source>
        <dbReference type="ARBA" id="ARBA00022917"/>
    </source>
</evidence>
<evidence type="ECO:0000313" key="5">
    <source>
        <dbReference type="Proteomes" id="UP000693970"/>
    </source>
</evidence>
<keyword evidence="2" id="KW-0732">Signal</keyword>
<dbReference type="Pfam" id="PF03462">
    <property type="entry name" value="PCRF"/>
    <property type="match status" value="1"/>
</dbReference>
<feature type="chain" id="PRO_5039897392" evidence="2">
    <location>
        <begin position="20"/>
        <end position="497"/>
    </location>
</feature>
<sequence>MLVFVSSKLLVSHFRVVSGFSVTKLQPIHLRPTSVCTSSLIRNTQFPFQSLHCHHRFNIHTGTRGTFRSNDYVGRTTTTATTTRCFATTDKDKNNQQHLEEGFLTDLKQQFQVAVDLYESNLKGIPTNLNNIVNDLETEVADPSFWDADNKVRNAYVTSQLSKYRRLQQRRNDWTSWKEDGDAALEMLQAANADDTLFSPEERLSLARELEECSHKLIQEGDRYQLELLLSGPYDDQPCRILLTAGAGGTEANDWVADLKRMYERHAQKMGYALQIEDEQPGDVVGYKSVELLVSPGVGGGGSHPYGWFRGEKGTHRLVRLSPFNANNKRQTTFAGVDVAPLLDDNDLNDIEIPEKDLEITAMRSGGAGGQNVNKVNSAVRIKHLPSGLNVKCTQERSQAMNKDLAMKRLKAQLLAIAKEQRVAEIKEIRGDQVEASWGTQIRNYILHPYKLIKDQRTGWETSNVQNFLDGDLEECIAELLKTQAKEQQELQRETEQ</sequence>
<evidence type="ECO:0000256" key="2">
    <source>
        <dbReference type="SAM" id="SignalP"/>
    </source>
</evidence>
<feature type="domain" description="Prokaryotic-type class I peptide chain release factors" evidence="3">
    <location>
        <begin position="364"/>
        <end position="380"/>
    </location>
</feature>
<dbReference type="PANTHER" id="PTHR43116:SF3">
    <property type="entry name" value="CLASS I PEPTIDE CHAIN RELEASE FACTOR"/>
    <property type="match status" value="1"/>
</dbReference>
<dbReference type="PROSITE" id="PS00745">
    <property type="entry name" value="RF_PROK_I"/>
    <property type="match status" value="1"/>
</dbReference>
<dbReference type="SMART" id="SM00937">
    <property type="entry name" value="PCRF"/>
    <property type="match status" value="1"/>
</dbReference>